<dbReference type="Pfam" id="PF07978">
    <property type="entry name" value="NIPSNAP"/>
    <property type="match status" value="1"/>
</dbReference>
<comment type="caution">
    <text evidence="3">The sequence shown here is derived from an EMBL/GenBank/DDBJ whole genome shotgun (WGS) entry which is preliminary data.</text>
</comment>
<dbReference type="Gene3D" id="3.30.70.100">
    <property type="match status" value="1"/>
</dbReference>
<keyword evidence="4" id="KW-1185">Reference proteome</keyword>
<organism evidence="3 4">
    <name type="scientific">Caballeronia arvi</name>
    <dbReference type="NCBI Taxonomy" id="1777135"/>
    <lineage>
        <taxon>Bacteria</taxon>
        <taxon>Pseudomonadati</taxon>
        <taxon>Pseudomonadota</taxon>
        <taxon>Betaproteobacteria</taxon>
        <taxon>Burkholderiales</taxon>
        <taxon>Burkholderiaceae</taxon>
        <taxon>Caballeronia</taxon>
    </lineage>
</organism>
<dbReference type="Proteomes" id="UP000055019">
    <property type="component" value="Unassembled WGS sequence"/>
</dbReference>
<protein>
    <submittedName>
        <fullName evidence="3">NIPSNAP family protein</fullName>
    </submittedName>
</protein>
<evidence type="ECO:0000256" key="1">
    <source>
        <dbReference type="ARBA" id="ARBA00005291"/>
    </source>
</evidence>
<reference evidence="3" key="1">
    <citation type="submission" date="2016-01" db="EMBL/GenBank/DDBJ databases">
        <authorList>
            <person name="Peeters C."/>
        </authorList>
    </citation>
    <scope>NUCLEOTIDE SEQUENCE [LARGE SCALE GENOMIC DNA]</scope>
    <source>
        <strain evidence="3">LMG 29317</strain>
    </source>
</reference>
<evidence type="ECO:0000313" key="3">
    <source>
        <dbReference type="EMBL" id="SAL83547.1"/>
    </source>
</evidence>
<accession>A0A158KQZ8</accession>
<dbReference type="InterPro" id="IPR012577">
    <property type="entry name" value="NIPSNAP"/>
</dbReference>
<comment type="similarity">
    <text evidence="1">Belongs to the NipSnap family.</text>
</comment>
<proteinExistence type="inferred from homology"/>
<dbReference type="InterPro" id="IPR051557">
    <property type="entry name" value="NipSnap_domain"/>
</dbReference>
<dbReference type="PANTHER" id="PTHR21017">
    <property type="entry name" value="NIPSNAP-RELATED"/>
    <property type="match status" value="1"/>
</dbReference>
<sequence>MILEERIYRIRNGCMARYLKLVRDKGLGIQQPILGHLIGYFTTEIGVLSQVTHLWAYPSLDERARRRQCLAQDSRWQAFIPQLSELIEHAENRILVPTDFSPMTAFAPLSGAHEEIRRD</sequence>
<dbReference type="AlphaFoldDB" id="A0A158KQZ8"/>
<evidence type="ECO:0000259" key="2">
    <source>
        <dbReference type="Pfam" id="PF07978"/>
    </source>
</evidence>
<name>A0A158KQZ8_9BURK</name>
<dbReference type="EMBL" id="FCOM02000047">
    <property type="protein sequence ID" value="SAL83547.1"/>
    <property type="molecule type" value="Genomic_DNA"/>
</dbReference>
<dbReference type="SUPFAM" id="SSF54909">
    <property type="entry name" value="Dimeric alpha+beta barrel"/>
    <property type="match status" value="1"/>
</dbReference>
<dbReference type="OrthoDB" id="8905985at2"/>
<dbReference type="PANTHER" id="PTHR21017:SF17">
    <property type="entry name" value="PROTEIN NIPSNAP"/>
    <property type="match status" value="1"/>
</dbReference>
<gene>
    <name evidence="3" type="ORF">AWB74_06637</name>
</gene>
<evidence type="ECO:0000313" key="4">
    <source>
        <dbReference type="Proteomes" id="UP000055019"/>
    </source>
</evidence>
<feature type="domain" description="NIPSNAP" evidence="2">
    <location>
        <begin position="4"/>
        <end position="102"/>
    </location>
</feature>
<dbReference type="RefSeq" id="WP_061150843.1">
    <property type="nucleotide sequence ID" value="NZ_FCOM02000047.1"/>
</dbReference>
<dbReference type="InterPro" id="IPR011008">
    <property type="entry name" value="Dimeric_a/b-barrel"/>
</dbReference>